<proteinExistence type="predicted"/>
<feature type="chain" id="PRO_5030031817" description="Lipoprotein" evidence="2">
    <location>
        <begin position="28"/>
        <end position="58"/>
    </location>
</feature>
<evidence type="ECO:0000313" key="3">
    <source>
        <dbReference type="EMBL" id="SED69136.1"/>
    </source>
</evidence>
<reference evidence="3 4" key="1">
    <citation type="submission" date="2016-10" db="EMBL/GenBank/DDBJ databases">
        <authorList>
            <person name="de Groot N.N."/>
        </authorList>
    </citation>
    <scope>NUCLEOTIDE SEQUENCE [LARGE SCALE GENOMIC DNA]</scope>
    <source>
        <strain evidence="3 4">GAS522</strain>
    </source>
</reference>
<evidence type="ECO:0000313" key="4">
    <source>
        <dbReference type="Proteomes" id="UP000183208"/>
    </source>
</evidence>
<protein>
    <recommendedName>
        <fullName evidence="5">Lipoprotein</fullName>
    </recommendedName>
</protein>
<dbReference type="Proteomes" id="UP000183208">
    <property type="component" value="Unassembled WGS sequence"/>
</dbReference>
<name>A0A1M7CF87_9BRAD</name>
<evidence type="ECO:0000256" key="2">
    <source>
        <dbReference type="SAM" id="SignalP"/>
    </source>
</evidence>
<evidence type="ECO:0000256" key="1">
    <source>
        <dbReference type="SAM" id="MobiDB-lite"/>
    </source>
</evidence>
<evidence type="ECO:0008006" key="5">
    <source>
        <dbReference type="Google" id="ProtNLM"/>
    </source>
</evidence>
<dbReference type="AlphaFoldDB" id="A0A1M7CF87"/>
<dbReference type="PROSITE" id="PS51257">
    <property type="entry name" value="PROKAR_LIPOPROTEIN"/>
    <property type="match status" value="1"/>
</dbReference>
<dbReference type="EMBL" id="FNTI01000001">
    <property type="protein sequence ID" value="SED69136.1"/>
    <property type="molecule type" value="Genomic_DNA"/>
</dbReference>
<organism evidence="3 4">
    <name type="scientific">Bradyrhizobium lablabi</name>
    <dbReference type="NCBI Taxonomy" id="722472"/>
    <lineage>
        <taxon>Bacteria</taxon>
        <taxon>Pseudomonadati</taxon>
        <taxon>Pseudomonadota</taxon>
        <taxon>Alphaproteobacteria</taxon>
        <taxon>Hyphomicrobiales</taxon>
        <taxon>Nitrobacteraceae</taxon>
        <taxon>Bradyrhizobium</taxon>
    </lineage>
</organism>
<accession>A0A1M7CF87</accession>
<gene>
    <name evidence="3" type="ORF">SAMN05444171_4831</name>
</gene>
<keyword evidence="2" id="KW-0732">Signal</keyword>
<sequence length="58" mass="5988">MTGSELRRRIGLVLTVAALCSVAAGCAVDVGTTKPERADGSGAMRYYGGPKSPMWSGQ</sequence>
<feature type="region of interest" description="Disordered" evidence="1">
    <location>
        <begin position="33"/>
        <end position="58"/>
    </location>
</feature>
<feature type="signal peptide" evidence="2">
    <location>
        <begin position="1"/>
        <end position="27"/>
    </location>
</feature>